<keyword evidence="3" id="KW-1185">Reference proteome</keyword>
<comment type="caution">
    <text evidence="2">The sequence shown here is derived from an EMBL/GenBank/DDBJ whole genome shotgun (WGS) entry which is preliminary data.</text>
</comment>
<evidence type="ECO:0000313" key="2">
    <source>
        <dbReference type="EMBL" id="OMJ27790.1"/>
    </source>
</evidence>
<evidence type="ECO:0000313" key="3">
    <source>
        <dbReference type="Proteomes" id="UP000187429"/>
    </source>
</evidence>
<reference evidence="3" key="1">
    <citation type="submission" date="2017-01" db="EMBL/GenBank/DDBJ databases">
        <authorList>
            <person name="Wang Y."/>
            <person name="White M."/>
            <person name="Kvist S."/>
            <person name="Moncalvo J.-M."/>
        </authorList>
    </citation>
    <scope>NUCLEOTIDE SEQUENCE [LARGE SCALE GENOMIC DNA]</scope>
    <source>
        <strain evidence="3">ID-206-W2</strain>
    </source>
</reference>
<gene>
    <name evidence="2" type="ORF">AYI69_g2761</name>
</gene>
<sequence>MSSSSLFANFSFDQPAPSLSEDSLDSVNIITYSRINHFKANEFDSSNLQKFNDSKSPQLINQLPYHHTSPQMAESNAEDSTNQNTSITSPTPEDPFAGIEMIDSKDEDSSSNSQKIFAPNDNELSAWNSESNEYESFSKSWYP</sequence>
<feature type="compositionally biased region" description="Polar residues" evidence="1">
    <location>
        <begin position="47"/>
        <end position="61"/>
    </location>
</feature>
<dbReference type="OrthoDB" id="5622387at2759"/>
<dbReference type="Proteomes" id="UP000187429">
    <property type="component" value="Unassembled WGS sequence"/>
</dbReference>
<name>A0A1R1YLR5_9FUNG</name>
<organism evidence="2 3">
    <name type="scientific">Smittium culicis</name>
    <dbReference type="NCBI Taxonomy" id="133412"/>
    <lineage>
        <taxon>Eukaryota</taxon>
        <taxon>Fungi</taxon>
        <taxon>Fungi incertae sedis</taxon>
        <taxon>Zoopagomycota</taxon>
        <taxon>Kickxellomycotina</taxon>
        <taxon>Harpellomycetes</taxon>
        <taxon>Harpellales</taxon>
        <taxon>Legeriomycetaceae</taxon>
        <taxon>Smittium</taxon>
    </lineage>
</organism>
<accession>A0A1R1YLR5</accession>
<evidence type="ECO:0000256" key="1">
    <source>
        <dbReference type="SAM" id="MobiDB-lite"/>
    </source>
</evidence>
<protein>
    <submittedName>
        <fullName evidence="2">Uncharacterized protein</fullName>
    </submittedName>
</protein>
<feature type="region of interest" description="Disordered" evidence="1">
    <location>
        <begin position="47"/>
        <end position="143"/>
    </location>
</feature>
<dbReference type="AlphaFoldDB" id="A0A1R1YLR5"/>
<dbReference type="EMBL" id="LSSM01000826">
    <property type="protein sequence ID" value="OMJ27790.1"/>
    <property type="molecule type" value="Genomic_DNA"/>
</dbReference>
<proteinExistence type="predicted"/>
<feature type="compositionally biased region" description="Polar residues" evidence="1">
    <location>
        <begin position="68"/>
        <end position="91"/>
    </location>
</feature>
<feature type="compositionally biased region" description="Polar residues" evidence="1">
    <location>
        <begin position="122"/>
        <end position="143"/>
    </location>
</feature>